<dbReference type="PANTHER" id="PTHR11388">
    <property type="entry name" value="ORGANIC ANION TRANSPORTER"/>
    <property type="match status" value="1"/>
</dbReference>
<dbReference type="OrthoDB" id="5062115at2759"/>
<feature type="region of interest" description="Disordered" evidence="9">
    <location>
        <begin position="278"/>
        <end position="299"/>
    </location>
</feature>
<sequence>MKLSKFQITNPKIALVVMAFFSIFSGATVTYISAILTTIEKRFEFNSMEMGALLGANDIGYLTSVMFVAYFGSKKHRQPVMLCLSSIGLWLSCMTYSLPYFIFGSKFEAKSLQVANTTDQKGLCLNYTTETLSVIPIDKQNGEISPHEKSLGMFVLMIAGIINGVASTPFWSLGISFIDDMTGSTKSGIYIGTLYAMRTCAPVFGFLLGSHLLKYHESLQIMVSQYAPGQKDIKWIGAWWIGWLILGFCVLIPAPFMLLLKAKKHTSIRDGNEQYSEFLPKTEPSKNGNVNKQNQTKQADKIENKDNSEVFFFHEIKEMFRIIRYAFKNVIFSSLIVGTIFEIISFVCLLTFFTKYLEYHFRVSTSMTNVMTAICLSGSSVISASTSGITSHFYKTTMRNMNRYHAIVNTIAALMFPILFVFTCPSTEIAGLSEQSKLSMCSDKCNCQITKLEPVCFNSSTYFSPCIAGCTKQWNESFYGNCGCQNSLFAKKGFCEKMCVSVYGFLVAFVVIRIVGSIASVQMTQVLMRLTNPKTKAVNLSIISFLFGICGLVLPPLAGMVLDTACLRRNTNRFGGKSHCLIYDNNKMRHLILSVAFVLQIPACILYIIAWLKTPKDYVYKDHNDKLDVISAEIPMEPRKGT</sequence>
<proteinExistence type="evidence at transcript level"/>
<dbReference type="Gene3D" id="1.20.1250.20">
    <property type="entry name" value="MFS general substrate transporter like domains"/>
    <property type="match status" value="1"/>
</dbReference>
<dbReference type="InterPro" id="IPR036259">
    <property type="entry name" value="MFS_trans_sf"/>
</dbReference>
<dbReference type="InterPro" id="IPR004156">
    <property type="entry name" value="OATP"/>
</dbReference>
<evidence type="ECO:0000313" key="11">
    <source>
        <dbReference type="EMBL" id="AKN21547.1"/>
    </source>
</evidence>
<comment type="subcellular location">
    <subcellularLocation>
        <location evidence="1 8">Cell membrane</location>
        <topology evidence="1 8">Multi-pass membrane protein</topology>
    </subcellularLocation>
</comment>
<accession>A0A0H3YFC4</accession>
<keyword evidence="5 8" id="KW-1133">Transmembrane helix</keyword>
<feature type="transmembrane region" description="Helical" evidence="8">
    <location>
        <begin position="233"/>
        <end position="260"/>
    </location>
</feature>
<organism evidence="11">
    <name type="scientific">Schmidtea mediterranea</name>
    <name type="common">Freshwater planarian flatworm</name>
    <dbReference type="NCBI Taxonomy" id="79327"/>
    <lineage>
        <taxon>Eukaryota</taxon>
        <taxon>Metazoa</taxon>
        <taxon>Spiralia</taxon>
        <taxon>Lophotrochozoa</taxon>
        <taxon>Platyhelminthes</taxon>
        <taxon>Rhabditophora</taxon>
        <taxon>Seriata</taxon>
        <taxon>Tricladida</taxon>
        <taxon>Continenticola</taxon>
        <taxon>Geoplanoidea</taxon>
        <taxon>Dugesiidae</taxon>
        <taxon>Schmidtea</taxon>
    </lineage>
</organism>
<evidence type="ECO:0000256" key="9">
    <source>
        <dbReference type="SAM" id="MobiDB-lite"/>
    </source>
</evidence>
<feature type="transmembrane region" description="Helical" evidence="8">
    <location>
        <begin position="591"/>
        <end position="612"/>
    </location>
</feature>
<gene>
    <name evidence="11" type="primary">slc21a-2</name>
</gene>
<dbReference type="GO" id="GO:0016323">
    <property type="term" value="C:basolateral plasma membrane"/>
    <property type="evidence" value="ECO:0007669"/>
    <property type="project" value="TreeGrafter"/>
</dbReference>
<keyword evidence="6 8" id="KW-0472">Membrane</keyword>
<evidence type="ECO:0000256" key="7">
    <source>
        <dbReference type="ARBA" id="ARBA00023157"/>
    </source>
</evidence>
<feature type="domain" description="Kazal-like" evidence="10">
    <location>
        <begin position="435"/>
        <end position="483"/>
    </location>
</feature>
<dbReference type="SUPFAM" id="SSF103473">
    <property type="entry name" value="MFS general substrate transporter"/>
    <property type="match status" value="1"/>
</dbReference>
<keyword evidence="7" id="KW-1015">Disulfide bond</keyword>
<feature type="transmembrane region" description="Helical" evidence="8">
    <location>
        <begin position="189"/>
        <end position="213"/>
    </location>
</feature>
<feature type="transmembrane region" description="Helical" evidence="8">
    <location>
        <begin position="406"/>
        <end position="423"/>
    </location>
</feature>
<feature type="transmembrane region" description="Helical" evidence="8">
    <location>
        <begin position="542"/>
        <end position="562"/>
    </location>
</feature>
<feature type="transmembrane region" description="Helical" evidence="8">
    <location>
        <begin position="330"/>
        <end position="353"/>
    </location>
</feature>
<dbReference type="GO" id="GO:0043252">
    <property type="term" value="P:sodium-independent organic anion transport"/>
    <property type="evidence" value="ECO:0007669"/>
    <property type="project" value="TreeGrafter"/>
</dbReference>
<feature type="transmembrane region" description="Helical" evidence="8">
    <location>
        <begin position="500"/>
        <end position="521"/>
    </location>
</feature>
<keyword evidence="8" id="KW-0406">Ion transport</keyword>
<dbReference type="AlphaFoldDB" id="A0A0H3YFC4"/>
<name>A0A0H3YFC4_SCHMD</name>
<dbReference type="GO" id="GO:0015347">
    <property type="term" value="F:sodium-independent organic anion transmembrane transporter activity"/>
    <property type="evidence" value="ECO:0007669"/>
    <property type="project" value="TreeGrafter"/>
</dbReference>
<keyword evidence="3" id="KW-1003">Cell membrane</keyword>
<dbReference type="InterPro" id="IPR002350">
    <property type="entry name" value="Kazal_dom"/>
</dbReference>
<dbReference type="PROSITE" id="PS51465">
    <property type="entry name" value="KAZAL_2"/>
    <property type="match status" value="1"/>
</dbReference>
<dbReference type="NCBIfam" id="TIGR00805">
    <property type="entry name" value="oat"/>
    <property type="match status" value="1"/>
</dbReference>
<dbReference type="CDD" id="cd17336">
    <property type="entry name" value="MFS_SLCO_OATP"/>
    <property type="match status" value="1"/>
</dbReference>
<feature type="compositionally biased region" description="Polar residues" evidence="9">
    <location>
        <begin position="285"/>
        <end position="297"/>
    </location>
</feature>
<comment type="similarity">
    <text evidence="2 8">Belongs to the organo anion transporter (TC 2.A.60) family.</text>
</comment>
<reference evidence="11" key="1">
    <citation type="journal article" date="2015" name="Elife">
        <title>Stem cells and fluid flow drive cyst formation in an invertebrate excretory organ.</title>
        <authorList>
            <person name="Thi-Kim Vu H."/>
            <person name="Rink J.C."/>
            <person name="McKinney S.A."/>
            <person name="McClain M."/>
            <person name="Lakshmanaperumal N."/>
            <person name="Alexander R."/>
            <person name="Sanchez Alvarado A."/>
        </authorList>
    </citation>
    <scope>NUCLEOTIDE SEQUENCE</scope>
</reference>
<feature type="transmembrane region" description="Helical" evidence="8">
    <location>
        <begin position="151"/>
        <end position="177"/>
    </location>
</feature>
<feature type="transmembrane region" description="Helical" evidence="8">
    <location>
        <begin position="80"/>
        <end position="102"/>
    </location>
</feature>
<keyword evidence="4 8" id="KW-0812">Transmembrane</keyword>
<evidence type="ECO:0000256" key="5">
    <source>
        <dbReference type="ARBA" id="ARBA00022989"/>
    </source>
</evidence>
<evidence type="ECO:0000256" key="2">
    <source>
        <dbReference type="ARBA" id="ARBA00009657"/>
    </source>
</evidence>
<protein>
    <recommendedName>
        <fullName evidence="8">Solute carrier organic anion transporter family member</fullName>
    </recommendedName>
</protein>
<feature type="transmembrane region" description="Helical" evidence="8">
    <location>
        <begin position="373"/>
        <end position="394"/>
    </location>
</feature>
<keyword evidence="8" id="KW-0813">Transport</keyword>
<evidence type="ECO:0000256" key="1">
    <source>
        <dbReference type="ARBA" id="ARBA00004651"/>
    </source>
</evidence>
<feature type="transmembrane region" description="Helical" evidence="8">
    <location>
        <begin position="52"/>
        <end position="73"/>
    </location>
</feature>
<dbReference type="PANTHER" id="PTHR11388:SF142">
    <property type="entry name" value="SOLUTE CARRIER ORGANIC ANION TRANSPORTER FAMILY MEMBER 5A1"/>
    <property type="match status" value="1"/>
</dbReference>
<evidence type="ECO:0000256" key="3">
    <source>
        <dbReference type="ARBA" id="ARBA00022475"/>
    </source>
</evidence>
<dbReference type="EMBL" id="KT163597">
    <property type="protein sequence ID" value="AKN21547.1"/>
    <property type="molecule type" value="mRNA"/>
</dbReference>
<evidence type="ECO:0000259" key="10">
    <source>
        <dbReference type="PROSITE" id="PS51465"/>
    </source>
</evidence>
<evidence type="ECO:0000256" key="4">
    <source>
        <dbReference type="ARBA" id="ARBA00022692"/>
    </source>
</evidence>
<dbReference type="GO" id="GO:0006811">
    <property type="term" value="P:monoatomic ion transport"/>
    <property type="evidence" value="ECO:0007669"/>
    <property type="project" value="UniProtKB-KW"/>
</dbReference>
<dbReference type="Pfam" id="PF03137">
    <property type="entry name" value="OATP"/>
    <property type="match status" value="1"/>
</dbReference>
<evidence type="ECO:0000256" key="8">
    <source>
        <dbReference type="RuleBase" id="RU362056"/>
    </source>
</evidence>
<evidence type="ECO:0000256" key="6">
    <source>
        <dbReference type="ARBA" id="ARBA00023136"/>
    </source>
</evidence>
<feature type="transmembrane region" description="Helical" evidence="8">
    <location>
        <begin position="12"/>
        <end position="32"/>
    </location>
</feature>